<comment type="similarity">
    <text evidence="1 3">Belongs to the UPF0122 family.</text>
</comment>
<dbReference type="FunCoup" id="A0A3G9J4S6">
    <property type="interactions" value="36"/>
</dbReference>
<dbReference type="RefSeq" id="WP_125118987.1">
    <property type="nucleotide sequence ID" value="NZ_AP019309.1"/>
</dbReference>
<name>A0A3G9J4S6_9FIRM</name>
<comment type="function">
    <text evidence="2 3">Might take part in the signal recognition particle (SRP) pathway. This is inferred from the conservation of its genetic proximity to ftsY/ffh. May be a regulatory protein.</text>
</comment>
<dbReference type="KEGG" id="ebm:SG0102_10140"/>
<evidence type="ECO:0000256" key="3">
    <source>
        <dbReference type="HAMAP-Rule" id="MF_00245"/>
    </source>
</evidence>
<dbReference type="HAMAP" id="MF_00245">
    <property type="entry name" value="UPF0122"/>
    <property type="match status" value="1"/>
</dbReference>
<dbReference type="InterPro" id="IPR054831">
    <property type="entry name" value="UPF0122_fam_protein"/>
</dbReference>
<protein>
    <recommendedName>
        <fullName evidence="3">UPF0122 protein SG0102_10140</fullName>
    </recommendedName>
</protein>
<dbReference type="InterPro" id="IPR013324">
    <property type="entry name" value="RNA_pol_sigma_r3/r4-like"/>
</dbReference>
<evidence type="ECO:0000256" key="2">
    <source>
        <dbReference type="ARBA" id="ARBA00024764"/>
    </source>
</evidence>
<organism evidence="5 6">
    <name type="scientific">Intestinibaculum porci</name>
    <dbReference type="NCBI Taxonomy" id="2487118"/>
    <lineage>
        <taxon>Bacteria</taxon>
        <taxon>Bacillati</taxon>
        <taxon>Bacillota</taxon>
        <taxon>Erysipelotrichia</taxon>
        <taxon>Erysipelotrichales</taxon>
        <taxon>Erysipelotrichaceae</taxon>
        <taxon>Intestinibaculum</taxon>
    </lineage>
</organism>
<proteinExistence type="inferred from homology"/>
<dbReference type="InterPro" id="IPR007394">
    <property type="entry name" value="UPF0122"/>
</dbReference>
<dbReference type="AlphaFoldDB" id="A0A3G9J4S6"/>
<accession>A0A3G9J4S6</accession>
<dbReference type="Gene3D" id="1.10.10.10">
    <property type="entry name" value="Winged helix-like DNA-binding domain superfamily/Winged helix DNA-binding domain"/>
    <property type="match status" value="1"/>
</dbReference>
<gene>
    <name evidence="5" type="ORF">SG0102_10140</name>
</gene>
<dbReference type="PANTHER" id="PTHR40083:SF1">
    <property type="entry name" value="UPF0122 PROTEIN YLXM"/>
    <property type="match status" value="1"/>
</dbReference>
<dbReference type="PANTHER" id="PTHR40083">
    <property type="entry name" value="UPF0122 PROTEIN CBO2450/CLC_2298"/>
    <property type="match status" value="1"/>
</dbReference>
<keyword evidence="4" id="KW-0175">Coiled coil</keyword>
<dbReference type="OrthoDB" id="6392at2"/>
<feature type="coiled-coil region" evidence="4">
    <location>
        <begin position="59"/>
        <end position="106"/>
    </location>
</feature>
<dbReference type="InParanoid" id="A0A3G9J4S6"/>
<evidence type="ECO:0000256" key="4">
    <source>
        <dbReference type="SAM" id="Coils"/>
    </source>
</evidence>
<dbReference type="InterPro" id="IPR036388">
    <property type="entry name" value="WH-like_DNA-bd_sf"/>
</dbReference>
<evidence type="ECO:0000256" key="1">
    <source>
        <dbReference type="ARBA" id="ARBA00008720"/>
    </source>
</evidence>
<dbReference type="EMBL" id="AP019309">
    <property type="protein sequence ID" value="BBH26080.1"/>
    <property type="molecule type" value="Genomic_DNA"/>
</dbReference>
<keyword evidence="6" id="KW-1185">Reference proteome</keyword>
<dbReference type="Pfam" id="PF04297">
    <property type="entry name" value="UPF0122"/>
    <property type="match status" value="1"/>
</dbReference>
<dbReference type="SUPFAM" id="SSF88659">
    <property type="entry name" value="Sigma3 and sigma4 domains of RNA polymerase sigma factors"/>
    <property type="match status" value="1"/>
</dbReference>
<dbReference type="NCBIfam" id="NF045758">
    <property type="entry name" value="YlxM"/>
    <property type="match status" value="1"/>
</dbReference>
<reference evidence="5 6" key="1">
    <citation type="submission" date="2018-11" db="EMBL/GenBank/DDBJ databases">
        <title>Novel Erysipelotrichaceae bacterium isolated from small intestine of a swine.</title>
        <authorList>
            <person name="Kim J.S."/>
            <person name="Choe H."/>
            <person name="Lee Y.R."/>
            <person name="Kim K.M."/>
            <person name="Park D.S."/>
        </authorList>
    </citation>
    <scope>NUCLEOTIDE SEQUENCE [LARGE SCALE GENOMIC DNA]</scope>
    <source>
        <strain evidence="5 6">SG0102</strain>
    </source>
</reference>
<dbReference type="Proteomes" id="UP000268059">
    <property type="component" value="Chromosome"/>
</dbReference>
<sequence>MEDDILEKKEHVILLMDLYKDLLTDKQKEYLTLYYEEDLSLSEIANDLGVSRNAIYDNIKRAVKSLEKYESKLKLLEKHKQRLALIKKIEKENQRDTKDIEDYLEMLKEL</sequence>
<evidence type="ECO:0000313" key="5">
    <source>
        <dbReference type="EMBL" id="BBH26080.1"/>
    </source>
</evidence>
<evidence type="ECO:0000313" key="6">
    <source>
        <dbReference type="Proteomes" id="UP000268059"/>
    </source>
</evidence>